<keyword evidence="9" id="KW-1185">Reference proteome</keyword>
<evidence type="ECO:0000256" key="6">
    <source>
        <dbReference type="PROSITE-ProRule" id="PRU00330"/>
    </source>
</evidence>
<dbReference type="SMART" id="SM01013">
    <property type="entry name" value="APC2"/>
    <property type="match status" value="1"/>
</dbReference>
<evidence type="ECO:0000256" key="3">
    <source>
        <dbReference type="ARBA" id="ARBA00022776"/>
    </source>
</evidence>
<name>S8EJG1_FOMSC</name>
<dbReference type="InterPro" id="IPR044554">
    <property type="entry name" value="ANAPC2"/>
</dbReference>
<comment type="similarity">
    <text evidence="6">Belongs to the cullin family.</text>
</comment>
<proteinExistence type="inferred from homology"/>
<dbReference type="InterPro" id="IPR014786">
    <property type="entry name" value="ANAPC2_C"/>
</dbReference>
<dbReference type="SUPFAM" id="SSF46785">
    <property type="entry name" value="Winged helix' DNA-binding domain"/>
    <property type="match status" value="1"/>
</dbReference>
<dbReference type="InterPro" id="IPR036390">
    <property type="entry name" value="WH_DNA-bd_sf"/>
</dbReference>
<dbReference type="GO" id="GO:0051301">
    <property type="term" value="P:cell division"/>
    <property type="evidence" value="ECO:0007669"/>
    <property type="project" value="UniProtKB-KW"/>
</dbReference>
<dbReference type="PANTHER" id="PTHR45957">
    <property type="entry name" value="ANAPHASE-PROMOTING COMPLEX SUBUNIT 2"/>
    <property type="match status" value="1"/>
</dbReference>
<dbReference type="SUPFAM" id="SSF75632">
    <property type="entry name" value="Cullin homology domain"/>
    <property type="match status" value="1"/>
</dbReference>
<evidence type="ECO:0000256" key="2">
    <source>
        <dbReference type="ARBA" id="ARBA00022618"/>
    </source>
</evidence>
<dbReference type="FunCoup" id="S8EJG1">
    <property type="interactions" value="436"/>
</dbReference>
<dbReference type="GO" id="GO:0006511">
    <property type="term" value="P:ubiquitin-dependent protein catabolic process"/>
    <property type="evidence" value="ECO:0007669"/>
    <property type="project" value="InterPro"/>
</dbReference>
<evidence type="ECO:0000313" key="8">
    <source>
        <dbReference type="EMBL" id="EPT05262.1"/>
    </source>
</evidence>
<accession>S8EJG1</accession>
<keyword evidence="2" id="KW-0132">Cell division</keyword>
<keyword evidence="5" id="KW-0131">Cell cycle</keyword>
<evidence type="ECO:0000256" key="4">
    <source>
        <dbReference type="ARBA" id="ARBA00022786"/>
    </source>
</evidence>
<evidence type="ECO:0000259" key="7">
    <source>
        <dbReference type="PROSITE" id="PS50069"/>
    </source>
</evidence>
<dbReference type="InterPro" id="IPR036317">
    <property type="entry name" value="Cullin_homology_sf"/>
</dbReference>
<dbReference type="GO" id="GO:0005680">
    <property type="term" value="C:anaphase-promoting complex"/>
    <property type="evidence" value="ECO:0007669"/>
    <property type="project" value="TreeGrafter"/>
</dbReference>
<dbReference type="PROSITE" id="PS50069">
    <property type="entry name" value="CULLIN_2"/>
    <property type="match status" value="1"/>
</dbReference>
<dbReference type="PANTHER" id="PTHR45957:SF1">
    <property type="entry name" value="ANAPHASE-PROMOTING COMPLEX SUBUNIT 2"/>
    <property type="match status" value="1"/>
</dbReference>
<keyword evidence="4" id="KW-0833">Ubl conjugation pathway</keyword>
<dbReference type="GO" id="GO:0070979">
    <property type="term" value="P:protein K11-linked ubiquitination"/>
    <property type="evidence" value="ECO:0007669"/>
    <property type="project" value="TreeGrafter"/>
</dbReference>
<dbReference type="STRING" id="743788.S8EJG1"/>
<dbReference type="Gene3D" id="1.20.1310.10">
    <property type="entry name" value="Cullin Repeats"/>
    <property type="match status" value="1"/>
</dbReference>
<evidence type="ECO:0000256" key="5">
    <source>
        <dbReference type="ARBA" id="ARBA00023306"/>
    </source>
</evidence>
<dbReference type="SMART" id="SM00182">
    <property type="entry name" value="CULLIN"/>
    <property type="match status" value="1"/>
</dbReference>
<dbReference type="eggNOG" id="KOG2165">
    <property type="taxonomic scope" value="Eukaryota"/>
</dbReference>
<organism evidence="8 9">
    <name type="scientific">Fomitopsis schrenkii</name>
    <name type="common">Brown rot fungus</name>
    <dbReference type="NCBI Taxonomy" id="2126942"/>
    <lineage>
        <taxon>Eukaryota</taxon>
        <taxon>Fungi</taxon>
        <taxon>Dikarya</taxon>
        <taxon>Basidiomycota</taxon>
        <taxon>Agaricomycotina</taxon>
        <taxon>Agaricomycetes</taxon>
        <taxon>Polyporales</taxon>
        <taxon>Fomitopsis</taxon>
    </lineage>
</organism>
<dbReference type="Pfam" id="PF08672">
    <property type="entry name" value="ANAPC2"/>
    <property type="match status" value="1"/>
</dbReference>
<evidence type="ECO:0000313" key="9">
    <source>
        <dbReference type="Proteomes" id="UP000015241"/>
    </source>
</evidence>
<gene>
    <name evidence="8" type="ORF">FOMPIDRAFT_1112255</name>
</gene>
<dbReference type="InterPro" id="IPR057975">
    <property type="entry name" value="TPR_ANAPC2"/>
</dbReference>
<evidence type="ECO:0000256" key="1">
    <source>
        <dbReference type="ARBA" id="ARBA00016068"/>
    </source>
</evidence>
<dbReference type="HOGENOM" id="CLU_007149_4_2_1"/>
<dbReference type="GO" id="GO:0031625">
    <property type="term" value="F:ubiquitin protein ligase binding"/>
    <property type="evidence" value="ECO:0007669"/>
    <property type="project" value="InterPro"/>
</dbReference>
<dbReference type="Gene3D" id="3.30.230.130">
    <property type="entry name" value="Cullin, Chain C, Domain 2"/>
    <property type="match status" value="1"/>
</dbReference>
<keyword evidence="3" id="KW-0498">Mitosis</keyword>
<dbReference type="Proteomes" id="UP000015241">
    <property type="component" value="Unassembled WGS sequence"/>
</dbReference>
<reference evidence="8 9" key="1">
    <citation type="journal article" date="2012" name="Science">
        <title>The Paleozoic origin of enzymatic lignin decomposition reconstructed from 31 fungal genomes.</title>
        <authorList>
            <person name="Floudas D."/>
            <person name="Binder M."/>
            <person name="Riley R."/>
            <person name="Barry K."/>
            <person name="Blanchette R.A."/>
            <person name="Henrissat B."/>
            <person name="Martinez A.T."/>
            <person name="Otillar R."/>
            <person name="Spatafora J.W."/>
            <person name="Yadav J.S."/>
            <person name="Aerts A."/>
            <person name="Benoit I."/>
            <person name="Boyd A."/>
            <person name="Carlson A."/>
            <person name="Copeland A."/>
            <person name="Coutinho P.M."/>
            <person name="de Vries R.P."/>
            <person name="Ferreira P."/>
            <person name="Findley K."/>
            <person name="Foster B."/>
            <person name="Gaskell J."/>
            <person name="Glotzer D."/>
            <person name="Gorecki P."/>
            <person name="Heitman J."/>
            <person name="Hesse C."/>
            <person name="Hori C."/>
            <person name="Igarashi K."/>
            <person name="Jurgens J.A."/>
            <person name="Kallen N."/>
            <person name="Kersten P."/>
            <person name="Kohler A."/>
            <person name="Kuees U."/>
            <person name="Kumar T.K.A."/>
            <person name="Kuo A."/>
            <person name="LaButti K."/>
            <person name="Larrondo L.F."/>
            <person name="Lindquist E."/>
            <person name="Ling A."/>
            <person name="Lombard V."/>
            <person name="Lucas S."/>
            <person name="Lundell T."/>
            <person name="Martin R."/>
            <person name="McLaughlin D.J."/>
            <person name="Morgenstern I."/>
            <person name="Morin E."/>
            <person name="Murat C."/>
            <person name="Nagy L.G."/>
            <person name="Nolan M."/>
            <person name="Ohm R.A."/>
            <person name="Patyshakuliyeva A."/>
            <person name="Rokas A."/>
            <person name="Ruiz-Duenas F.J."/>
            <person name="Sabat G."/>
            <person name="Salamov A."/>
            <person name="Samejima M."/>
            <person name="Schmutz J."/>
            <person name="Slot J.C."/>
            <person name="St John F."/>
            <person name="Stenlid J."/>
            <person name="Sun H."/>
            <person name="Sun S."/>
            <person name="Syed K."/>
            <person name="Tsang A."/>
            <person name="Wiebenga A."/>
            <person name="Young D."/>
            <person name="Pisabarro A."/>
            <person name="Eastwood D.C."/>
            <person name="Martin F."/>
            <person name="Cullen D."/>
            <person name="Grigoriev I.V."/>
            <person name="Hibbett D.S."/>
        </authorList>
    </citation>
    <scope>NUCLEOTIDE SEQUENCE</scope>
    <source>
        <strain evidence="9">FP-58527</strain>
    </source>
</reference>
<dbReference type="EMBL" id="KE504124">
    <property type="protein sequence ID" value="EPT05262.1"/>
    <property type="molecule type" value="Genomic_DNA"/>
</dbReference>
<dbReference type="InterPro" id="IPR016158">
    <property type="entry name" value="Cullin_homology"/>
</dbReference>
<protein>
    <recommendedName>
        <fullName evidence="1">Anaphase-promoting complex subunit 2</fullName>
    </recommendedName>
</protein>
<feature type="domain" description="Cullin family profile" evidence="7">
    <location>
        <begin position="424"/>
        <end position="627"/>
    </location>
</feature>
<sequence>MATEALQRQIQGKWQNSFARLNRDQQGITGLLGFSESWTLATDFLHPRDLNDPKANREWDMTQVRNAVETLSRSKMLPLLLENFLEEMRKQQYLITNDVNELMRQYENTEDIHHIARLIYRLLEWYRAWVPISELGHTILSAYTLTFQTHIYSTLPPSFSRGFKQLINATFDLAGTRTAPPWIPPTPAPLQSSLPIPRPDLPLWSSFEQLGMLDRYESLISSVCYEHIEAHILETCTRKWGERMLQPLREWMTNKIVPWMVMPYARGARTAEEARSMLQGVGSRFDFHVCKTLSDLRTREIFDIIIDFPDSQPALEDLKECLQRVDQRSQLVQTLRKANRKRLLHPGADTKDIIAQYVSIIRCLRLVDPPGVLLFKVADPIRRYLRERPDTIRCIVASLVGDGESGDSLVDENEPIQPLQQMQVEDYTDPSWEPEPIDAGPDFRTNKPSDVISTLVSIYDSKDLFVRELQVLLAQRLLAITDGNFDRERRNIEILKIRFGEAALQVCEVMLRDMTDSKRIDQHVQSQKNMILRPTIISRHFWPPLQAGKFTMPGQFKQIQDDYASEFHLFKPDKMLRWLPLLGTIHLEIELEDRTVPADVPPLEAAFIELFSQRDTWTVDELVASVGSVDRPAAIKALTTWVDLGVLKDEGGNRYRLLEVAEDGFSSSSGAPRPARIVEEVPAVLTVEQQQADQMKVYWKACFIEGMLTNLGMLPLDRIQTMLKFAPGYDRTVEQLGAFMEAARREGLVTASNGLWKLSKR</sequence>
<dbReference type="Pfam" id="PF25773">
    <property type="entry name" value="TPR_ANAPC2"/>
    <property type="match status" value="1"/>
</dbReference>
<dbReference type="GO" id="GO:0007091">
    <property type="term" value="P:metaphase/anaphase transition of mitotic cell cycle"/>
    <property type="evidence" value="ECO:0007669"/>
    <property type="project" value="TreeGrafter"/>
</dbReference>
<dbReference type="Gene3D" id="1.10.10.10">
    <property type="entry name" value="Winged helix-like DNA-binding domain superfamily/Winged helix DNA-binding domain"/>
    <property type="match status" value="1"/>
</dbReference>
<dbReference type="InterPro" id="IPR036388">
    <property type="entry name" value="WH-like_DNA-bd_sf"/>
</dbReference>
<dbReference type="OrthoDB" id="5581181at2759"/>
<dbReference type="InParanoid" id="S8EJG1"/>
<dbReference type="AlphaFoldDB" id="S8EJG1"/>